<dbReference type="RefSeq" id="WP_407032700.1">
    <property type="nucleotide sequence ID" value="NZ_JAQGEF010000028.1"/>
</dbReference>
<reference evidence="7 8" key="1">
    <citation type="submission" date="2022-12" db="EMBL/GenBank/DDBJ databases">
        <title>Chitinophagaceae gen. sp. nov., a new member of the family Chitinophagaceae, isolated from soil in a chemical factory.</title>
        <authorList>
            <person name="Ke Z."/>
        </authorList>
    </citation>
    <scope>NUCLEOTIDE SEQUENCE [LARGE SCALE GENOMIC DNA]</scope>
    <source>
        <strain evidence="7 8">LY-5</strain>
    </source>
</reference>
<dbReference type="Proteomes" id="UP001210231">
    <property type="component" value="Unassembled WGS sequence"/>
</dbReference>
<feature type="transmembrane region" description="Helical" evidence="5">
    <location>
        <begin position="48"/>
        <end position="69"/>
    </location>
</feature>
<evidence type="ECO:0000256" key="5">
    <source>
        <dbReference type="SAM" id="Phobius"/>
    </source>
</evidence>
<gene>
    <name evidence="7" type="ORF">O3P16_16255</name>
</gene>
<proteinExistence type="predicted"/>
<evidence type="ECO:0000256" key="1">
    <source>
        <dbReference type="ARBA" id="ARBA00004141"/>
    </source>
</evidence>
<organism evidence="7 8">
    <name type="scientific">Polluticaenibacter yanchengensis</name>
    <dbReference type="NCBI Taxonomy" id="3014562"/>
    <lineage>
        <taxon>Bacteria</taxon>
        <taxon>Pseudomonadati</taxon>
        <taxon>Bacteroidota</taxon>
        <taxon>Chitinophagia</taxon>
        <taxon>Chitinophagales</taxon>
        <taxon>Chitinophagaceae</taxon>
        <taxon>Polluticaenibacter</taxon>
    </lineage>
</organism>
<feature type="transmembrane region" description="Helical" evidence="5">
    <location>
        <begin position="76"/>
        <end position="96"/>
    </location>
</feature>
<dbReference type="Pfam" id="PF07291">
    <property type="entry name" value="MauE"/>
    <property type="match status" value="1"/>
</dbReference>
<comment type="caution">
    <text evidence="7">The sequence shown here is derived from an EMBL/GenBank/DDBJ whole genome shotgun (WGS) entry which is preliminary data.</text>
</comment>
<feature type="transmembrane region" description="Helical" evidence="5">
    <location>
        <begin position="147"/>
        <end position="167"/>
    </location>
</feature>
<dbReference type="InterPro" id="IPR009908">
    <property type="entry name" value="Methylamine_util_MauE"/>
</dbReference>
<evidence type="ECO:0000313" key="7">
    <source>
        <dbReference type="EMBL" id="MDA3616371.1"/>
    </source>
</evidence>
<keyword evidence="2 5" id="KW-0812">Transmembrane</keyword>
<evidence type="ECO:0000313" key="8">
    <source>
        <dbReference type="Proteomes" id="UP001210231"/>
    </source>
</evidence>
<keyword evidence="4 5" id="KW-0472">Membrane</keyword>
<evidence type="ECO:0000256" key="3">
    <source>
        <dbReference type="ARBA" id="ARBA00022989"/>
    </source>
</evidence>
<evidence type="ECO:0000259" key="6">
    <source>
        <dbReference type="Pfam" id="PF07291"/>
    </source>
</evidence>
<evidence type="ECO:0000256" key="4">
    <source>
        <dbReference type="ARBA" id="ARBA00023136"/>
    </source>
</evidence>
<feature type="domain" description="Methylamine utilisation protein MauE" evidence="6">
    <location>
        <begin position="1"/>
        <end position="133"/>
    </location>
</feature>
<sequence length="371" mass="41743">MKITVNFVRVFVGLLFIFSGLIKANDPLGLAYKMDEYFNVWHMSWASTFSLFLSISMNIFEIVAGVALIVGYKPKLVTPLLLILIIFFTYLTGYAVLSGKIKTCGCFGDCIPLEAYQSFIKDLILLVLIVFLYVKRQLITPWLNHKLSALIVAISFAVVGLGQGYVLKNLPVIDCLPYAAGKDLQAQMKPAPGSIPDSTATYFVYKKDGKNVTFDANNFPEDFDETTYEYVDRETKIVRKGNAIIKIQDFTLYDEAGTDVTEKILKQQFPYILFFAKGFDGKKPEWYDQLKEINQLAFAKKIPVYLVTNEPAIANDYFNKAESLGISILRLDGTVMKTMLRSTVGLIQMNGPVVVKKYSENNIGSFIKTIK</sequence>
<name>A0ABT4UNE3_9BACT</name>
<dbReference type="EMBL" id="JAQGEF010000028">
    <property type="protein sequence ID" value="MDA3616371.1"/>
    <property type="molecule type" value="Genomic_DNA"/>
</dbReference>
<dbReference type="NCBIfam" id="NF045576">
    <property type="entry name" value="BT_3928_fam"/>
    <property type="match status" value="1"/>
</dbReference>
<keyword evidence="8" id="KW-1185">Reference proteome</keyword>
<evidence type="ECO:0000256" key="2">
    <source>
        <dbReference type="ARBA" id="ARBA00022692"/>
    </source>
</evidence>
<accession>A0ABT4UNE3</accession>
<feature type="transmembrane region" description="Helical" evidence="5">
    <location>
        <begin position="116"/>
        <end position="135"/>
    </location>
</feature>
<protein>
    <submittedName>
        <fullName evidence="7">DoxX family protein</fullName>
    </submittedName>
</protein>
<keyword evidence="3 5" id="KW-1133">Transmembrane helix</keyword>
<comment type="subcellular location">
    <subcellularLocation>
        <location evidence="1">Membrane</location>
        <topology evidence="1">Multi-pass membrane protein</topology>
    </subcellularLocation>
</comment>